<dbReference type="EMBL" id="MU004187">
    <property type="protein sequence ID" value="KAF2497160.1"/>
    <property type="molecule type" value="Genomic_DNA"/>
</dbReference>
<dbReference type="InterPro" id="IPR036400">
    <property type="entry name" value="Cyt_B5-like_heme/steroid_sf"/>
</dbReference>
<comment type="similarity">
    <text evidence="1">Belongs to the cytochrome b5 family. MAPR subfamily.</text>
</comment>
<dbReference type="GO" id="GO:0012505">
    <property type="term" value="C:endomembrane system"/>
    <property type="evidence" value="ECO:0007669"/>
    <property type="project" value="TreeGrafter"/>
</dbReference>
<dbReference type="Gene3D" id="3.10.120.10">
    <property type="entry name" value="Cytochrome b5-like heme/steroid binding domain"/>
    <property type="match status" value="1"/>
</dbReference>
<feature type="compositionally biased region" description="Polar residues" evidence="2">
    <location>
        <begin position="1"/>
        <end position="16"/>
    </location>
</feature>
<dbReference type="GO" id="GO:0016020">
    <property type="term" value="C:membrane"/>
    <property type="evidence" value="ECO:0007669"/>
    <property type="project" value="TreeGrafter"/>
</dbReference>
<evidence type="ECO:0000259" key="3">
    <source>
        <dbReference type="SMART" id="SM01117"/>
    </source>
</evidence>
<dbReference type="SUPFAM" id="SSF55856">
    <property type="entry name" value="Cytochrome b5-like heme/steroid binding domain"/>
    <property type="match status" value="1"/>
</dbReference>
<keyword evidence="5" id="KW-1185">Reference proteome</keyword>
<dbReference type="Pfam" id="PF00173">
    <property type="entry name" value="Cyt-b5"/>
    <property type="match status" value="1"/>
</dbReference>
<accession>A0A6A6QZJ5</accession>
<sequence length="263" mass="29119">MATDPSVPNSSARSNGTKSTKTTVKKSSDDIGGLSVFDVLRVLGGLLLLSSCLSWLSTDKTSMTWGWNPWFLRVGEWKALTQGPVRLTDKQLEAYDGTDPNKPVYIALNGTIYDVSAAGSSYGPGGSYHFFAGRDAARAFVTGCFQEDLTADLRGVEEMFVPRDAPEESASASDATPKAVKVERSAKRHLSKGELKIRREQEYRQARKNVAKTLEGWHVLFRGDKDKKYFKVGEVVRPSGWLEKLPKRELCEAAKKGRPIRKE</sequence>
<dbReference type="Proteomes" id="UP000799750">
    <property type="component" value="Unassembled WGS sequence"/>
</dbReference>
<organism evidence="4 5">
    <name type="scientific">Lophium mytilinum</name>
    <dbReference type="NCBI Taxonomy" id="390894"/>
    <lineage>
        <taxon>Eukaryota</taxon>
        <taxon>Fungi</taxon>
        <taxon>Dikarya</taxon>
        <taxon>Ascomycota</taxon>
        <taxon>Pezizomycotina</taxon>
        <taxon>Dothideomycetes</taxon>
        <taxon>Pleosporomycetidae</taxon>
        <taxon>Mytilinidiales</taxon>
        <taxon>Mytilinidiaceae</taxon>
        <taxon>Lophium</taxon>
    </lineage>
</organism>
<protein>
    <submittedName>
        <fullName evidence="4">Cytochrome b5</fullName>
    </submittedName>
</protein>
<feature type="domain" description="Cytochrome b5 heme-binding" evidence="3">
    <location>
        <begin position="87"/>
        <end position="165"/>
    </location>
</feature>
<gene>
    <name evidence="4" type="ORF">BU16DRAFT_458564</name>
</gene>
<dbReference type="SMART" id="SM01117">
    <property type="entry name" value="Cyt-b5"/>
    <property type="match status" value="1"/>
</dbReference>
<dbReference type="OrthoDB" id="10257697at2759"/>
<reference evidence="4" key="1">
    <citation type="journal article" date="2020" name="Stud. Mycol.">
        <title>101 Dothideomycetes genomes: a test case for predicting lifestyles and emergence of pathogens.</title>
        <authorList>
            <person name="Haridas S."/>
            <person name="Albert R."/>
            <person name="Binder M."/>
            <person name="Bloem J."/>
            <person name="Labutti K."/>
            <person name="Salamov A."/>
            <person name="Andreopoulos B."/>
            <person name="Baker S."/>
            <person name="Barry K."/>
            <person name="Bills G."/>
            <person name="Bluhm B."/>
            <person name="Cannon C."/>
            <person name="Castanera R."/>
            <person name="Culley D."/>
            <person name="Daum C."/>
            <person name="Ezra D."/>
            <person name="Gonzalez J."/>
            <person name="Henrissat B."/>
            <person name="Kuo A."/>
            <person name="Liang C."/>
            <person name="Lipzen A."/>
            <person name="Lutzoni F."/>
            <person name="Magnuson J."/>
            <person name="Mondo S."/>
            <person name="Nolan M."/>
            <person name="Ohm R."/>
            <person name="Pangilinan J."/>
            <person name="Park H.-J."/>
            <person name="Ramirez L."/>
            <person name="Alfaro M."/>
            <person name="Sun H."/>
            <person name="Tritt A."/>
            <person name="Yoshinaga Y."/>
            <person name="Zwiers L.-H."/>
            <person name="Turgeon B."/>
            <person name="Goodwin S."/>
            <person name="Spatafora J."/>
            <person name="Crous P."/>
            <person name="Grigoriev I."/>
        </authorList>
    </citation>
    <scope>NUCLEOTIDE SEQUENCE</scope>
    <source>
        <strain evidence="4">CBS 269.34</strain>
    </source>
</reference>
<proteinExistence type="inferred from homology"/>
<evidence type="ECO:0000313" key="4">
    <source>
        <dbReference type="EMBL" id="KAF2497160.1"/>
    </source>
</evidence>
<dbReference type="InterPro" id="IPR050577">
    <property type="entry name" value="MAPR/NEUFC/NENF-like"/>
</dbReference>
<dbReference type="InterPro" id="IPR001199">
    <property type="entry name" value="Cyt_B5-like_heme/steroid-bd"/>
</dbReference>
<dbReference type="AlphaFoldDB" id="A0A6A6QZJ5"/>
<dbReference type="FunFam" id="3.10.120.10:FF:000018">
    <property type="entry name" value="Heme/steroid binding domain protein, putative"/>
    <property type="match status" value="1"/>
</dbReference>
<feature type="region of interest" description="Disordered" evidence="2">
    <location>
        <begin position="1"/>
        <end position="28"/>
    </location>
</feature>
<dbReference type="PANTHER" id="PTHR10281:SF76">
    <property type="entry name" value="CALCUTTA CUP-RELATED"/>
    <property type="match status" value="1"/>
</dbReference>
<evidence type="ECO:0000256" key="2">
    <source>
        <dbReference type="SAM" id="MobiDB-lite"/>
    </source>
</evidence>
<evidence type="ECO:0000256" key="1">
    <source>
        <dbReference type="ARBA" id="ARBA00038357"/>
    </source>
</evidence>
<name>A0A6A6QZJ5_9PEZI</name>
<evidence type="ECO:0000313" key="5">
    <source>
        <dbReference type="Proteomes" id="UP000799750"/>
    </source>
</evidence>
<dbReference type="PANTHER" id="PTHR10281">
    <property type="entry name" value="MEMBRANE-ASSOCIATED PROGESTERONE RECEPTOR COMPONENT-RELATED"/>
    <property type="match status" value="1"/>
</dbReference>